<dbReference type="AlphaFoldDB" id="A0AAE0NSN9"/>
<evidence type="ECO:0000313" key="3">
    <source>
        <dbReference type="EMBL" id="KAK3386983.1"/>
    </source>
</evidence>
<proteinExistence type="predicted"/>
<dbReference type="InterPro" id="IPR052935">
    <property type="entry name" value="Mg2+_PAP"/>
</dbReference>
<protein>
    <recommendedName>
        <fullName evidence="2">Phosphatidate phosphatase APP1 catalytic domain-containing protein</fullName>
    </recommendedName>
</protein>
<keyword evidence="4" id="KW-1185">Reference proteome</keyword>
<name>A0AAE0NSN9_9PEZI</name>
<evidence type="ECO:0000256" key="1">
    <source>
        <dbReference type="SAM" id="SignalP"/>
    </source>
</evidence>
<organism evidence="3 4">
    <name type="scientific">Podospora didyma</name>
    <dbReference type="NCBI Taxonomy" id="330526"/>
    <lineage>
        <taxon>Eukaryota</taxon>
        <taxon>Fungi</taxon>
        <taxon>Dikarya</taxon>
        <taxon>Ascomycota</taxon>
        <taxon>Pezizomycotina</taxon>
        <taxon>Sordariomycetes</taxon>
        <taxon>Sordariomycetidae</taxon>
        <taxon>Sordariales</taxon>
        <taxon>Podosporaceae</taxon>
        <taxon>Podospora</taxon>
    </lineage>
</organism>
<dbReference type="InterPro" id="IPR019236">
    <property type="entry name" value="APP1_cat"/>
</dbReference>
<dbReference type="Pfam" id="PF09949">
    <property type="entry name" value="APP1_cat"/>
    <property type="match status" value="1"/>
</dbReference>
<dbReference type="GO" id="GO:0008195">
    <property type="term" value="F:phosphatidate phosphatase activity"/>
    <property type="evidence" value="ECO:0007669"/>
    <property type="project" value="InterPro"/>
</dbReference>
<reference evidence="3" key="1">
    <citation type="journal article" date="2023" name="Mol. Phylogenet. Evol.">
        <title>Genome-scale phylogeny and comparative genomics of the fungal order Sordariales.</title>
        <authorList>
            <person name="Hensen N."/>
            <person name="Bonometti L."/>
            <person name="Westerberg I."/>
            <person name="Brannstrom I.O."/>
            <person name="Guillou S."/>
            <person name="Cros-Aarteil S."/>
            <person name="Calhoun S."/>
            <person name="Haridas S."/>
            <person name="Kuo A."/>
            <person name="Mondo S."/>
            <person name="Pangilinan J."/>
            <person name="Riley R."/>
            <person name="LaButti K."/>
            <person name="Andreopoulos B."/>
            <person name="Lipzen A."/>
            <person name="Chen C."/>
            <person name="Yan M."/>
            <person name="Daum C."/>
            <person name="Ng V."/>
            <person name="Clum A."/>
            <person name="Steindorff A."/>
            <person name="Ohm R.A."/>
            <person name="Martin F."/>
            <person name="Silar P."/>
            <person name="Natvig D.O."/>
            <person name="Lalanne C."/>
            <person name="Gautier V."/>
            <person name="Ament-Velasquez S.L."/>
            <person name="Kruys A."/>
            <person name="Hutchinson M.I."/>
            <person name="Powell A.J."/>
            <person name="Barry K."/>
            <person name="Miller A.N."/>
            <person name="Grigoriev I.V."/>
            <person name="Debuchy R."/>
            <person name="Gladieux P."/>
            <person name="Hiltunen Thoren M."/>
            <person name="Johannesson H."/>
        </authorList>
    </citation>
    <scope>NUCLEOTIDE SEQUENCE</scope>
    <source>
        <strain evidence="3">CBS 232.78</strain>
    </source>
</reference>
<dbReference type="Proteomes" id="UP001285441">
    <property type="component" value="Unassembled WGS sequence"/>
</dbReference>
<reference evidence="3" key="2">
    <citation type="submission" date="2023-06" db="EMBL/GenBank/DDBJ databases">
        <authorList>
            <consortium name="Lawrence Berkeley National Laboratory"/>
            <person name="Haridas S."/>
            <person name="Hensen N."/>
            <person name="Bonometti L."/>
            <person name="Westerberg I."/>
            <person name="Brannstrom I.O."/>
            <person name="Guillou S."/>
            <person name="Cros-Aarteil S."/>
            <person name="Calhoun S."/>
            <person name="Kuo A."/>
            <person name="Mondo S."/>
            <person name="Pangilinan J."/>
            <person name="Riley R."/>
            <person name="LaButti K."/>
            <person name="Andreopoulos B."/>
            <person name="Lipzen A."/>
            <person name="Chen C."/>
            <person name="Yanf M."/>
            <person name="Daum C."/>
            <person name="Ng V."/>
            <person name="Clum A."/>
            <person name="Steindorff A."/>
            <person name="Ohm R."/>
            <person name="Martin F."/>
            <person name="Silar P."/>
            <person name="Natvig D."/>
            <person name="Lalanne C."/>
            <person name="Gautier V."/>
            <person name="Ament-velasquez S.L."/>
            <person name="Kruys A."/>
            <person name="Hutchinson M.I."/>
            <person name="Powell A.J."/>
            <person name="Barry K."/>
            <person name="Miller A.N."/>
            <person name="Grigoriev I.V."/>
            <person name="Debuchy R."/>
            <person name="Gladieux P."/>
            <person name="Thoren M.H."/>
            <person name="Johannesson H."/>
        </authorList>
    </citation>
    <scope>NUCLEOTIDE SEQUENCE</scope>
    <source>
        <strain evidence="3">CBS 232.78</strain>
    </source>
</reference>
<sequence>MALRICTILFWLLPVALALPSPHPLVTPPPTPVQRRDLLSDAESYVNGVISGLGSDVSGYIASGVPQFFQDLPTGTAVQSSLGINEKDLAATPTQVLNLPAYGNWTNAGWNVRVHGNVYKMPNISESKLDELADIFLIGTSIKDLPPAEQTQARNLTAEIFVVQQSHVNVSIQFVNNVGIEPQDDGGATNAVGGAQVIRLLEETTDQGDYGTWLVLANTTTINANGSSSGYMMPGNETSRVQSLNMYATGTDSGNSTVYLVPPKGVTVISDIDDILRVTKIWDPKEGLLNSFAHPFTPWLNMPDIYANWSSSFRDFHFHYLTTTPEQVTRNYMDFIFKTYPLGSFDTRPLNFSDVSATLSIRKFLLDLVFETFPERKFILVGDTSNSDVMKAYPQVRNLHLLSYVTVHTQTEGLFPTPELLTRSPNKKLTKDYPGQVLCIFLRNSSSTDSSDRFPYNTAGFKGLPQDQYMFFNVPDDLRNLDIVGGKCHNASVKQNVTFSEQGLPFGLSKSGVAETRPMPGLWATLVVGFGLVMLAMM</sequence>
<evidence type="ECO:0000259" key="2">
    <source>
        <dbReference type="Pfam" id="PF09949"/>
    </source>
</evidence>
<comment type="caution">
    <text evidence="3">The sequence shown here is derived from an EMBL/GenBank/DDBJ whole genome shotgun (WGS) entry which is preliminary data.</text>
</comment>
<dbReference type="GO" id="GO:0030479">
    <property type="term" value="C:actin cortical patch"/>
    <property type="evidence" value="ECO:0007669"/>
    <property type="project" value="TreeGrafter"/>
</dbReference>
<gene>
    <name evidence="3" type="ORF">B0H63DRAFT_144694</name>
</gene>
<dbReference type="PANTHER" id="PTHR28208">
    <property type="entry name" value="PHOSPHATIDATE PHOSPHATASE APP1"/>
    <property type="match status" value="1"/>
</dbReference>
<dbReference type="EMBL" id="JAULSW010000003">
    <property type="protein sequence ID" value="KAK3386983.1"/>
    <property type="molecule type" value="Genomic_DNA"/>
</dbReference>
<feature type="domain" description="Phosphatidate phosphatase APP1 catalytic" evidence="2">
    <location>
        <begin position="266"/>
        <end position="397"/>
    </location>
</feature>
<feature type="chain" id="PRO_5041925880" description="Phosphatidate phosphatase APP1 catalytic domain-containing protein" evidence="1">
    <location>
        <begin position="19"/>
        <end position="538"/>
    </location>
</feature>
<evidence type="ECO:0000313" key="4">
    <source>
        <dbReference type="Proteomes" id="UP001285441"/>
    </source>
</evidence>
<feature type="signal peptide" evidence="1">
    <location>
        <begin position="1"/>
        <end position="18"/>
    </location>
</feature>
<keyword evidence="1" id="KW-0732">Signal</keyword>
<accession>A0AAE0NSN9</accession>
<dbReference type="PANTHER" id="PTHR28208:SF2">
    <property type="entry name" value="PHOSPHATIDATE PHOSPHATASE APP1 CATALYTIC DOMAIN-CONTAINING PROTEIN"/>
    <property type="match status" value="1"/>
</dbReference>